<dbReference type="RefSeq" id="WP_379766813.1">
    <property type="nucleotide sequence ID" value="NZ_JBHSCL010000009.1"/>
</dbReference>
<keyword evidence="3 6" id="KW-0812">Transmembrane</keyword>
<feature type="transmembrane region" description="Helical" evidence="6">
    <location>
        <begin position="301"/>
        <end position="320"/>
    </location>
</feature>
<dbReference type="EMBL" id="JBHSCL010000009">
    <property type="protein sequence ID" value="MFC4221700.1"/>
    <property type="molecule type" value="Genomic_DNA"/>
</dbReference>
<keyword evidence="2" id="KW-1003">Cell membrane</keyword>
<keyword evidence="5 6" id="KW-0472">Membrane</keyword>
<keyword evidence="8" id="KW-1185">Reference proteome</keyword>
<evidence type="ECO:0000313" key="7">
    <source>
        <dbReference type="EMBL" id="MFC4221700.1"/>
    </source>
</evidence>
<feature type="transmembrane region" description="Helical" evidence="6">
    <location>
        <begin position="149"/>
        <end position="174"/>
    </location>
</feature>
<feature type="transmembrane region" description="Helical" evidence="6">
    <location>
        <begin position="252"/>
        <end position="275"/>
    </location>
</feature>
<dbReference type="Pfam" id="PF01943">
    <property type="entry name" value="Polysacc_synt"/>
    <property type="match status" value="1"/>
</dbReference>
<feature type="transmembrane region" description="Helical" evidence="6">
    <location>
        <begin position="388"/>
        <end position="405"/>
    </location>
</feature>
<feature type="transmembrane region" description="Helical" evidence="6">
    <location>
        <begin position="110"/>
        <end position="128"/>
    </location>
</feature>
<feature type="transmembrane region" description="Helical" evidence="6">
    <location>
        <begin position="332"/>
        <end position="351"/>
    </location>
</feature>
<comment type="subcellular location">
    <subcellularLocation>
        <location evidence="1">Cell membrane</location>
        <topology evidence="1">Multi-pass membrane protein</topology>
    </subcellularLocation>
</comment>
<sequence>MGNALLNKDLYNKLLTVSCRLLGLGSRFLLTFLLTKEISLEFQGEYTLVSTSVALMIILFGFDFYVYANRLLIKQKNRDVFFFKNSLVFYSFSYLLLFPFIWFTTKNFDVIDVGSFWTLYFLIVFEHLGQELFRSYIAMRKPLFANLLLLLRTGSWAGIIVFALFFIQGFQISIPEILRLWLFFAISTCVLGISFYPNIKSFVQEKIDFKWIRKGIGVGLTMFMSTICLKVIEYSDRYLIAFFLDKTELGIYALYFQLANLINVIIFTMYISFIYPDIIQGVHEKSRDITLKAMKNIQKKTFFIILLYAISSIVLIPVFLKYIGRSELYPNIPIFYILLTAFLFLNLNFSYHFVIVGFEKETLIFKATFLACVFNILLNTLLIPLFGIYGAAFALLAGNFVLFLVKRKYGKNLMDQWR</sequence>
<evidence type="ECO:0000256" key="6">
    <source>
        <dbReference type="SAM" id="Phobius"/>
    </source>
</evidence>
<feature type="transmembrane region" description="Helical" evidence="6">
    <location>
        <begin position="87"/>
        <end position="104"/>
    </location>
</feature>
<evidence type="ECO:0000256" key="3">
    <source>
        <dbReference type="ARBA" id="ARBA00022692"/>
    </source>
</evidence>
<dbReference type="PANTHER" id="PTHR30250:SF11">
    <property type="entry name" value="O-ANTIGEN TRANSPORTER-RELATED"/>
    <property type="match status" value="1"/>
</dbReference>
<feature type="transmembrane region" description="Helical" evidence="6">
    <location>
        <begin position="363"/>
        <end position="382"/>
    </location>
</feature>
<dbReference type="PANTHER" id="PTHR30250">
    <property type="entry name" value="PST FAMILY PREDICTED COLANIC ACID TRANSPORTER"/>
    <property type="match status" value="1"/>
</dbReference>
<dbReference type="Proteomes" id="UP001595841">
    <property type="component" value="Unassembled WGS sequence"/>
</dbReference>
<dbReference type="InterPro" id="IPR002797">
    <property type="entry name" value="Polysacc_synth"/>
</dbReference>
<name>A0ABV8PSM7_9FLAO</name>
<evidence type="ECO:0000313" key="8">
    <source>
        <dbReference type="Proteomes" id="UP001595841"/>
    </source>
</evidence>
<accession>A0ABV8PSM7</accession>
<dbReference type="InterPro" id="IPR050833">
    <property type="entry name" value="Poly_Biosynth_Transport"/>
</dbReference>
<protein>
    <submittedName>
        <fullName evidence="7">Lipopolysaccharide biosynthesis protein</fullName>
    </submittedName>
</protein>
<proteinExistence type="predicted"/>
<comment type="caution">
    <text evidence="7">The sequence shown here is derived from an EMBL/GenBank/DDBJ whole genome shotgun (WGS) entry which is preliminary data.</text>
</comment>
<evidence type="ECO:0000256" key="1">
    <source>
        <dbReference type="ARBA" id="ARBA00004651"/>
    </source>
</evidence>
<evidence type="ECO:0000256" key="5">
    <source>
        <dbReference type="ARBA" id="ARBA00023136"/>
    </source>
</evidence>
<keyword evidence="4 6" id="KW-1133">Transmembrane helix</keyword>
<gene>
    <name evidence="7" type="ORF">ACFOWS_16220</name>
</gene>
<feature type="transmembrane region" description="Helical" evidence="6">
    <location>
        <begin position="46"/>
        <end position="66"/>
    </location>
</feature>
<evidence type="ECO:0000256" key="2">
    <source>
        <dbReference type="ARBA" id="ARBA00022475"/>
    </source>
</evidence>
<organism evidence="7 8">
    <name type="scientific">Flagellimonas marina</name>
    <dbReference type="NCBI Taxonomy" id="1775168"/>
    <lineage>
        <taxon>Bacteria</taxon>
        <taxon>Pseudomonadati</taxon>
        <taxon>Bacteroidota</taxon>
        <taxon>Flavobacteriia</taxon>
        <taxon>Flavobacteriales</taxon>
        <taxon>Flavobacteriaceae</taxon>
        <taxon>Flagellimonas</taxon>
    </lineage>
</organism>
<feature type="transmembrane region" description="Helical" evidence="6">
    <location>
        <begin position="180"/>
        <end position="199"/>
    </location>
</feature>
<evidence type="ECO:0000256" key="4">
    <source>
        <dbReference type="ARBA" id="ARBA00022989"/>
    </source>
</evidence>
<reference evidence="8" key="1">
    <citation type="journal article" date="2019" name="Int. J. Syst. Evol. Microbiol.">
        <title>The Global Catalogue of Microorganisms (GCM) 10K type strain sequencing project: providing services to taxonomists for standard genome sequencing and annotation.</title>
        <authorList>
            <consortium name="The Broad Institute Genomics Platform"/>
            <consortium name="The Broad Institute Genome Sequencing Center for Infectious Disease"/>
            <person name="Wu L."/>
            <person name="Ma J."/>
        </authorList>
    </citation>
    <scope>NUCLEOTIDE SEQUENCE [LARGE SCALE GENOMIC DNA]</scope>
    <source>
        <strain evidence="8">CGMCC 1.15774</strain>
    </source>
</reference>
<feature type="transmembrane region" description="Helical" evidence="6">
    <location>
        <begin position="211"/>
        <end position="232"/>
    </location>
</feature>